<gene>
    <name evidence="1" type="ORF">HGA10_12550</name>
</gene>
<organism evidence="1 2">
    <name type="scientific">Nocardia coubleae</name>
    <dbReference type="NCBI Taxonomy" id="356147"/>
    <lineage>
        <taxon>Bacteria</taxon>
        <taxon>Bacillati</taxon>
        <taxon>Actinomycetota</taxon>
        <taxon>Actinomycetes</taxon>
        <taxon>Mycobacteriales</taxon>
        <taxon>Nocardiaceae</taxon>
        <taxon>Nocardia</taxon>
    </lineage>
</organism>
<dbReference type="RefSeq" id="WP_157104792.1">
    <property type="nucleotide sequence ID" value="NZ_JAAXOM010000003.1"/>
</dbReference>
<dbReference type="EMBL" id="JAAXOM010000003">
    <property type="protein sequence ID" value="NKX88139.1"/>
    <property type="molecule type" value="Genomic_DNA"/>
</dbReference>
<sequence length="100" mass="11234">MARSTMITINSTQIHLSDEQVFLATRGRTPETPKTYVVLVNNALWPPMQLIRLATGSGQTAEFNSHTALKALNELGFPTFERVEYDSRGAVVVRESRQRN</sequence>
<reference evidence="1 2" key="1">
    <citation type="submission" date="2020-04" db="EMBL/GenBank/DDBJ databases">
        <title>MicrobeNet Type strains.</title>
        <authorList>
            <person name="Nicholson A.C."/>
        </authorList>
    </citation>
    <scope>NUCLEOTIDE SEQUENCE [LARGE SCALE GENOMIC DNA]</scope>
    <source>
        <strain evidence="1 2">DSM 44960</strain>
    </source>
</reference>
<comment type="caution">
    <text evidence="1">The sequence shown here is derived from an EMBL/GenBank/DDBJ whole genome shotgun (WGS) entry which is preliminary data.</text>
</comment>
<evidence type="ECO:0000313" key="2">
    <source>
        <dbReference type="Proteomes" id="UP000572007"/>
    </source>
</evidence>
<dbReference type="Proteomes" id="UP000572007">
    <property type="component" value="Unassembled WGS sequence"/>
</dbReference>
<dbReference type="AlphaFoldDB" id="A0A846W4F9"/>
<keyword evidence="2" id="KW-1185">Reference proteome</keyword>
<protein>
    <submittedName>
        <fullName evidence="1">Uncharacterized protein</fullName>
    </submittedName>
</protein>
<evidence type="ECO:0000313" key="1">
    <source>
        <dbReference type="EMBL" id="NKX88139.1"/>
    </source>
</evidence>
<proteinExistence type="predicted"/>
<name>A0A846W4F9_9NOCA</name>
<accession>A0A846W4F9</accession>